<keyword evidence="8 10" id="KW-1133">Transmembrane helix</keyword>
<dbReference type="InterPro" id="IPR017969">
    <property type="entry name" value="Heavy-metal-associated_CS"/>
</dbReference>
<evidence type="ECO:0000256" key="6">
    <source>
        <dbReference type="ARBA" id="ARBA00022840"/>
    </source>
</evidence>
<dbReference type="Gene3D" id="2.70.150.10">
    <property type="entry name" value="Calcium-transporting ATPase, cytoplasmic transduction domain A"/>
    <property type="match status" value="1"/>
</dbReference>
<keyword evidence="13" id="KW-1185">Reference proteome</keyword>
<dbReference type="NCBIfam" id="TIGR01525">
    <property type="entry name" value="ATPase-IB_hvy"/>
    <property type="match status" value="1"/>
</dbReference>
<dbReference type="SFLD" id="SFLDF00027">
    <property type="entry name" value="p-type_atpase"/>
    <property type="match status" value="1"/>
</dbReference>
<dbReference type="SUPFAM" id="SSF55008">
    <property type="entry name" value="HMA, heavy metal-associated domain"/>
    <property type="match status" value="1"/>
</dbReference>
<dbReference type="CDD" id="cd00371">
    <property type="entry name" value="HMA"/>
    <property type="match status" value="1"/>
</dbReference>
<evidence type="ECO:0000259" key="11">
    <source>
        <dbReference type="PROSITE" id="PS50846"/>
    </source>
</evidence>
<dbReference type="PRINTS" id="PR00943">
    <property type="entry name" value="CUATPASE"/>
</dbReference>
<dbReference type="InterPro" id="IPR036163">
    <property type="entry name" value="HMA_dom_sf"/>
</dbReference>
<evidence type="ECO:0000313" key="13">
    <source>
        <dbReference type="Proteomes" id="UP000190057"/>
    </source>
</evidence>
<gene>
    <name evidence="12" type="ORF">BAZ09_003640</name>
</gene>
<reference evidence="12 13" key="1">
    <citation type="submission" date="2017-09" db="EMBL/GenBank/DDBJ databases">
        <title>Complete circularized genomes of four mosquito-derived Elizabethkingia anophelis isolates.</title>
        <authorList>
            <person name="Nicholson A.C."/>
            <person name="Xu J."/>
        </authorList>
    </citation>
    <scope>NUCLEOTIDE SEQUENCE [LARGE SCALE GENOMIC DNA]</scope>
    <source>
        <strain evidence="12 13">R26</strain>
    </source>
</reference>
<dbReference type="PROSITE" id="PS01047">
    <property type="entry name" value="HMA_1"/>
    <property type="match status" value="1"/>
</dbReference>
<dbReference type="NCBIfam" id="TIGR01511">
    <property type="entry name" value="ATPase-IB1_Cu"/>
    <property type="match status" value="1"/>
</dbReference>
<dbReference type="GeneID" id="56683551"/>
<dbReference type="PROSITE" id="PS00154">
    <property type="entry name" value="ATPASE_E1_E2"/>
    <property type="match status" value="1"/>
</dbReference>
<keyword evidence="5 10" id="KW-0547">Nucleotide-binding</keyword>
<evidence type="ECO:0000256" key="8">
    <source>
        <dbReference type="ARBA" id="ARBA00022989"/>
    </source>
</evidence>
<dbReference type="InterPro" id="IPR045800">
    <property type="entry name" value="HMBD"/>
</dbReference>
<dbReference type="Pfam" id="PF00122">
    <property type="entry name" value="E1-E2_ATPase"/>
    <property type="match status" value="1"/>
</dbReference>
<dbReference type="SUPFAM" id="SSF56784">
    <property type="entry name" value="HAD-like"/>
    <property type="match status" value="1"/>
</dbReference>
<feature type="transmembrane region" description="Helical" evidence="10">
    <location>
        <begin position="727"/>
        <end position="749"/>
    </location>
</feature>
<dbReference type="Gene3D" id="3.30.70.100">
    <property type="match status" value="1"/>
</dbReference>
<keyword evidence="4 10" id="KW-0479">Metal-binding</keyword>
<dbReference type="InterPro" id="IPR023298">
    <property type="entry name" value="ATPase_P-typ_TM_dom_sf"/>
</dbReference>
<dbReference type="InterPro" id="IPR023214">
    <property type="entry name" value="HAD_sf"/>
</dbReference>
<dbReference type="InterPro" id="IPR027256">
    <property type="entry name" value="P-typ_ATPase_IB"/>
</dbReference>
<keyword evidence="9 10" id="KW-0472">Membrane</keyword>
<sequence length="1126" mass="121454">MEKVFSIKGMSCDGCRSKVEKKLNEIEGISATVQLDPPVAKIHSERDFSEEELQEKLEEAGNYSIEREAPKSGCCSAPAGNSLPAVGGLKKEAAKHTEEKSSCCSTVSHQHQQNIAPADKISPSGQYICPMKCEGDKIYNEPGRCPVCGMFLAPIEDVNTPVKEEKSSCCSTASHQHQQNIAPADKISPSGQYICPMKCEGEKIYNEAGRCPVCGMFLAPIEDVNTPVKEEKSSCCSTASHQQHQNIATADNISPSGQYICPMKCEGEKIYNEPGRCPVCGMFLAPIEEVPAKEEKSSCCSTTKHQHQHQHQHSIATADNISPSGQYICPMKCEGEKIYNEPGRCPVCGMFLAPIEEVNTPVKEEKISCCSSGHHHAEKPKVTSSSAGKYYCPMHCEGDKLYDNPGSCPVCGMNLEKIPELKKKVQYTCPMHPEIIQDGPGSCPICGMDLVPMEPTEEEDATYKDLLKKFWISVGFTVPVFILAMGGMIPGNPISRILSPEANGWIQLGLTVPVVFYTAWMFFERAWTSFKTWKLNMFSLIGLGAGAAFIYSVVALIFPDIVPHELKEHHGGANLYFESVGVILTLVLLGQLMEAKAHSRTNSAIKELIKLSPTEATLVENGQDKKISVDDIQLGNILKVKPGNKIPVDGKITEGYSTIDESMITGEPVPVDKKEGDSVTSGTINGNRTFLMEAERVGEETLLSQIIHMVNEASRSKAPIQKLTDKVSAIFVPVVVLIAILAFVVWSIWGPDPKFVYAFACLLAVLIVACPCALGLATPMSVMVGVGKGAKNGILIKNAEALENLNKVNVLVTDKTGTLTEGKPVVQKVGTFNQYTESEVLQFAANLNQNSTHPLAEAIIKKAKEKGLSLEQASNFENISGKGVSGQTGGKEVLVGNESLLKQYNITIDQAIAKQITAEQEQGKTVSFVTIDHKIAGYVAITDPIKVTSKEAVHQLMQMGVDVVMITGDNSKTAKAVADSLGIKHYIAQALPEDKLNEIKKLQEAGKIVAMAGDGINDAPALAQSDIGIAMGTGTDVAIESAEITLLKGDLKGIVKAKVLSHKLVRNIKQNLLFAFLYNVLGIPIAAGILYPSMGILLSPMIAAAAMSFSSVSVIVNSLRLNSAKL</sequence>
<feature type="transmembrane region" description="Helical" evidence="10">
    <location>
        <begin position="470"/>
        <end position="489"/>
    </location>
</feature>
<evidence type="ECO:0000256" key="4">
    <source>
        <dbReference type="ARBA" id="ARBA00022723"/>
    </source>
</evidence>
<name>A0ABM6MQI8_9FLAO</name>
<organism evidence="12 13">
    <name type="scientific">Elizabethkingia anophelis R26</name>
    <dbReference type="NCBI Taxonomy" id="1246994"/>
    <lineage>
        <taxon>Bacteria</taxon>
        <taxon>Pseudomonadati</taxon>
        <taxon>Bacteroidota</taxon>
        <taxon>Flavobacteriia</taxon>
        <taxon>Flavobacteriales</taxon>
        <taxon>Weeksellaceae</taxon>
        <taxon>Elizabethkingia</taxon>
    </lineage>
</organism>
<dbReference type="CDD" id="cd02094">
    <property type="entry name" value="P-type_ATPase_Cu-like"/>
    <property type="match status" value="1"/>
</dbReference>
<evidence type="ECO:0000313" key="12">
    <source>
        <dbReference type="EMBL" id="ATC35353.1"/>
    </source>
</evidence>
<feature type="transmembrane region" description="Helical" evidence="10">
    <location>
        <begin position="535"/>
        <end position="558"/>
    </location>
</feature>
<dbReference type="SUPFAM" id="SSF81665">
    <property type="entry name" value="Calcium ATPase, transmembrane domain M"/>
    <property type="match status" value="1"/>
</dbReference>
<dbReference type="InterPro" id="IPR018303">
    <property type="entry name" value="ATPase_P-typ_P_site"/>
</dbReference>
<evidence type="ECO:0000256" key="5">
    <source>
        <dbReference type="ARBA" id="ARBA00022741"/>
    </source>
</evidence>
<dbReference type="RefSeq" id="WP_009086181.1">
    <property type="nucleotide sequence ID" value="NZ_CP023401.1"/>
</dbReference>
<dbReference type="PANTHER" id="PTHR43520">
    <property type="entry name" value="ATP7, ISOFORM B"/>
    <property type="match status" value="1"/>
</dbReference>
<dbReference type="InterPro" id="IPR036412">
    <property type="entry name" value="HAD-like_sf"/>
</dbReference>
<evidence type="ECO:0000256" key="9">
    <source>
        <dbReference type="ARBA" id="ARBA00023136"/>
    </source>
</evidence>
<dbReference type="PROSITE" id="PS50846">
    <property type="entry name" value="HMA_2"/>
    <property type="match status" value="1"/>
</dbReference>
<dbReference type="SFLD" id="SFLDG00002">
    <property type="entry name" value="C1.7:_P-type_atpase_like"/>
    <property type="match status" value="1"/>
</dbReference>
<keyword evidence="3 10" id="KW-0812">Transmembrane</keyword>
<evidence type="ECO:0000256" key="1">
    <source>
        <dbReference type="ARBA" id="ARBA00004127"/>
    </source>
</evidence>
<feature type="transmembrane region" description="Helical" evidence="10">
    <location>
        <begin position="755"/>
        <end position="778"/>
    </location>
</feature>
<evidence type="ECO:0000256" key="3">
    <source>
        <dbReference type="ARBA" id="ARBA00022692"/>
    </source>
</evidence>
<dbReference type="InterPro" id="IPR059000">
    <property type="entry name" value="ATPase_P-type_domA"/>
</dbReference>
<accession>A0ABM6MQI8</accession>
<evidence type="ECO:0000256" key="10">
    <source>
        <dbReference type="RuleBase" id="RU362081"/>
    </source>
</evidence>
<dbReference type="InterPro" id="IPR023299">
    <property type="entry name" value="ATPase_P-typ_cyto_dom_N"/>
</dbReference>
<feature type="transmembrane region" description="Helical" evidence="10">
    <location>
        <begin position="1097"/>
        <end position="1119"/>
    </location>
</feature>
<comment type="subcellular location">
    <subcellularLocation>
        <location evidence="10">Cell membrane</location>
    </subcellularLocation>
    <subcellularLocation>
        <location evidence="1">Endomembrane system</location>
        <topology evidence="1">Multi-pass membrane protein</topology>
    </subcellularLocation>
</comment>
<dbReference type="PRINTS" id="PR00119">
    <property type="entry name" value="CATATPASE"/>
</dbReference>
<feature type="transmembrane region" description="Helical" evidence="10">
    <location>
        <begin position="573"/>
        <end position="593"/>
    </location>
</feature>
<dbReference type="Pfam" id="PF00702">
    <property type="entry name" value="Hydrolase"/>
    <property type="match status" value="1"/>
</dbReference>
<feature type="domain" description="HMA" evidence="11">
    <location>
        <begin position="1"/>
        <end position="65"/>
    </location>
</feature>
<protein>
    <submittedName>
        <fullName evidence="12">Copper-translocating P-type ATPase</fullName>
    </submittedName>
</protein>
<dbReference type="InterPro" id="IPR001757">
    <property type="entry name" value="P_typ_ATPase"/>
</dbReference>
<keyword evidence="6 10" id="KW-0067">ATP-binding</keyword>
<dbReference type="NCBIfam" id="TIGR01494">
    <property type="entry name" value="ATPase_P-type"/>
    <property type="match status" value="1"/>
</dbReference>
<dbReference type="Gene3D" id="3.40.50.1000">
    <property type="entry name" value="HAD superfamily/HAD-like"/>
    <property type="match status" value="1"/>
</dbReference>
<evidence type="ECO:0000256" key="2">
    <source>
        <dbReference type="ARBA" id="ARBA00006024"/>
    </source>
</evidence>
<dbReference type="InterPro" id="IPR006121">
    <property type="entry name" value="HMA_dom"/>
</dbReference>
<proteinExistence type="inferred from homology"/>
<evidence type="ECO:0000256" key="7">
    <source>
        <dbReference type="ARBA" id="ARBA00022967"/>
    </source>
</evidence>
<dbReference type="EMBL" id="CP023401">
    <property type="protein sequence ID" value="ATC35353.1"/>
    <property type="molecule type" value="Genomic_DNA"/>
</dbReference>
<dbReference type="InterPro" id="IPR044492">
    <property type="entry name" value="P_typ_ATPase_HD_dom"/>
</dbReference>
<feature type="transmembrane region" description="Helical" evidence="10">
    <location>
        <begin position="1072"/>
        <end position="1091"/>
    </location>
</feature>
<dbReference type="Pfam" id="PF19335">
    <property type="entry name" value="HMBD"/>
    <property type="match status" value="6"/>
</dbReference>
<keyword evidence="7" id="KW-1278">Translocase</keyword>
<dbReference type="SFLD" id="SFLDS00003">
    <property type="entry name" value="Haloacid_Dehalogenase"/>
    <property type="match status" value="1"/>
</dbReference>
<comment type="similarity">
    <text evidence="2 10">Belongs to the cation transport ATPase (P-type) (TC 3.A.3) family. Type IB subfamily.</text>
</comment>
<dbReference type="Pfam" id="PF00403">
    <property type="entry name" value="HMA"/>
    <property type="match status" value="1"/>
</dbReference>
<dbReference type="Proteomes" id="UP000190057">
    <property type="component" value="Chromosome"/>
</dbReference>
<dbReference type="InterPro" id="IPR008250">
    <property type="entry name" value="ATPase_P-typ_transduc_dom_A_sf"/>
</dbReference>
<dbReference type="SUPFAM" id="SSF81653">
    <property type="entry name" value="Calcium ATPase, transduction domain A"/>
    <property type="match status" value="1"/>
</dbReference>
<feature type="transmembrane region" description="Helical" evidence="10">
    <location>
        <begin position="504"/>
        <end position="523"/>
    </location>
</feature>
<dbReference type="PANTHER" id="PTHR43520:SF8">
    <property type="entry name" value="P-TYPE CU(+) TRANSPORTER"/>
    <property type="match status" value="1"/>
</dbReference>
<keyword evidence="10" id="KW-1003">Cell membrane</keyword>
<dbReference type="Gene3D" id="3.40.1110.10">
    <property type="entry name" value="Calcium-transporting ATPase, cytoplasmic domain N"/>
    <property type="match status" value="2"/>
</dbReference>